<organism evidence="1">
    <name type="scientific">Zea mays</name>
    <name type="common">Maize</name>
    <dbReference type="NCBI Taxonomy" id="4577"/>
    <lineage>
        <taxon>Eukaryota</taxon>
        <taxon>Viridiplantae</taxon>
        <taxon>Streptophyta</taxon>
        <taxon>Embryophyta</taxon>
        <taxon>Tracheophyta</taxon>
        <taxon>Spermatophyta</taxon>
        <taxon>Magnoliopsida</taxon>
        <taxon>Liliopsida</taxon>
        <taxon>Poales</taxon>
        <taxon>Poaceae</taxon>
        <taxon>PACMAD clade</taxon>
        <taxon>Panicoideae</taxon>
        <taxon>Andropogonodae</taxon>
        <taxon>Andropogoneae</taxon>
        <taxon>Tripsacinae</taxon>
        <taxon>Zea</taxon>
    </lineage>
</organism>
<protein>
    <submittedName>
        <fullName evidence="1">Uncharacterized protein</fullName>
    </submittedName>
</protein>
<name>B6UA10_MAIZE</name>
<accession>B6UA10</accession>
<evidence type="ECO:0000313" key="1">
    <source>
        <dbReference type="EMBL" id="ACG46193.1"/>
    </source>
</evidence>
<dbReference type="EMBL" id="EU974075">
    <property type="protein sequence ID" value="ACG46193.1"/>
    <property type="molecule type" value="mRNA"/>
</dbReference>
<reference evidence="1" key="1">
    <citation type="journal article" date="2009" name="Plant Mol. Biol.">
        <title>Insights into corn genes derived from large-scale cDNA sequencing.</title>
        <authorList>
            <person name="Alexandrov N.N."/>
            <person name="Brover V.V."/>
            <person name="Freidin S."/>
            <person name="Troukhan M.E."/>
            <person name="Tatarinova T.V."/>
            <person name="Zhang H."/>
            <person name="Swaller T.J."/>
            <person name="Lu Y.P."/>
            <person name="Bouck J."/>
            <person name="Flavell R.B."/>
            <person name="Feldmann K.A."/>
        </authorList>
    </citation>
    <scope>NUCLEOTIDE SEQUENCE</scope>
</reference>
<dbReference type="AlphaFoldDB" id="B6UA10"/>
<sequence>MQGGVSGFQNAPVTRAVVVASGLLSVVFSAQRRARALGISYQVLDLLRNWEYWLFIIEGYRCGGVLVGQHDLCL</sequence>
<proteinExistence type="evidence at transcript level"/>